<proteinExistence type="predicted"/>
<name>A0AAU8MUN9_9GAMM</name>
<accession>A0AAU8MUN9</accession>
<organism evidence="1">
    <name type="scientific">Lysobacter firmicutimachus</name>
    <dbReference type="NCBI Taxonomy" id="1792846"/>
    <lineage>
        <taxon>Bacteria</taxon>
        <taxon>Pseudomonadati</taxon>
        <taxon>Pseudomonadota</taxon>
        <taxon>Gammaproteobacteria</taxon>
        <taxon>Lysobacterales</taxon>
        <taxon>Lysobacteraceae</taxon>
        <taxon>Lysobacter</taxon>
    </lineage>
</organism>
<dbReference type="CDD" id="cd00736">
    <property type="entry name" value="lambda_lys-like"/>
    <property type="match status" value="1"/>
</dbReference>
<dbReference type="EMBL" id="CP159925">
    <property type="protein sequence ID" value="XCO76473.1"/>
    <property type="molecule type" value="Genomic_DNA"/>
</dbReference>
<dbReference type="SUPFAM" id="SSF53955">
    <property type="entry name" value="Lysozyme-like"/>
    <property type="match status" value="1"/>
</dbReference>
<reference evidence="1" key="1">
    <citation type="submission" date="2024-06" db="EMBL/GenBank/DDBJ databases">
        <authorList>
            <person name="Li S."/>
        </authorList>
    </citation>
    <scope>NUCLEOTIDE SEQUENCE</scope>
    <source>
        <strain evidence="1">SR10</strain>
    </source>
</reference>
<evidence type="ECO:0000313" key="2">
    <source>
        <dbReference type="EMBL" id="XCO76473.1"/>
    </source>
</evidence>
<gene>
    <name evidence="1" type="ORF">ABU614_01000</name>
    <name evidence="2" type="ORF">ABU614_06725</name>
</gene>
<sequence>MARLSAEQAGGQNVLAFLDMIAHAEGVERFSDHHGYDVMVGGERFTSYSDHPRKMVWLPKYRINSTAAGRYQFLWKTWNSLRLRLKLPDFGPASQDRAAIELLRETGALADIKKGWISSAIRKSRKTWASLPDAGYGQRELPLETLLAVYQKAGGQLA</sequence>
<evidence type="ECO:0000313" key="1">
    <source>
        <dbReference type="EMBL" id="XCO75408.1"/>
    </source>
</evidence>
<protein>
    <submittedName>
        <fullName evidence="1">Glycoside hydrolase family 104 protein</fullName>
    </submittedName>
</protein>
<dbReference type="AlphaFoldDB" id="A0AAU8MUN9"/>
<keyword evidence="1" id="KW-0378">Hydrolase</keyword>
<dbReference type="RefSeq" id="WP_363798382.1">
    <property type="nucleotide sequence ID" value="NZ_CP159925.1"/>
</dbReference>
<dbReference type="Gene3D" id="1.10.530.10">
    <property type="match status" value="1"/>
</dbReference>
<dbReference type="GO" id="GO:0016787">
    <property type="term" value="F:hydrolase activity"/>
    <property type="evidence" value="ECO:0007669"/>
    <property type="project" value="UniProtKB-KW"/>
</dbReference>
<dbReference type="EMBL" id="CP159925">
    <property type="protein sequence ID" value="XCO75408.1"/>
    <property type="molecule type" value="Genomic_DNA"/>
</dbReference>
<dbReference type="InterPro" id="IPR023346">
    <property type="entry name" value="Lysozyme-like_dom_sf"/>
</dbReference>